<dbReference type="Gene3D" id="2.160.20.120">
    <property type="match status" value="1"/>
</dbReference>
<keyword evidence="5" id="KW-0812">Transmembrane</keyword>
<name>A0A6J4SFG9_9SPHN</name>
<dbReference type="SUPFAM" id="SSF46894">
    <property type="entry name" value="C-terminal effector domain of the bipartite response regulators"/>
    <property type="match status" value="1"/>
</dbReference>
<dbReference type="InterPro" id="IPR021255">
    <property type="entry name" value="DUF2807"/>
</dbReference>
<proteinExistence type="predicted"/>
<dbReference type="PANTHER" id="PTHR44688:SF16">
    <property type="entry name" value="DNA-BINDING TRANSCRIPTIONAL ACTIVATOR DEVR_DOSR"/>
    <property type="match status" value="1"/>
</dbReference>
<dbReference type="GO" id="GO:0006355">
    <property type="term" value="P:regulation of DNA-templated transcription"/>
    <property type="evidence" value="ECO:0007669"/>
    <property type="project" value="InterPro"/>
</dbReference>
<dbReference type="GO" id="GO:0003677">
    <property type="term" value="F:DNA binding"/>
    <property type="evidence" value="ECO:0007669"/>
    <property type="project" value="UniProtKB-KW"/>
</dbReference>
<sequence>MVSVGEVHKLTPRQKELLRLVSSGFDAKSAARELGISVHTVNEHLTQARRHLGVSSSREAARILQQAEATPLNGSGPQPLGVDQPATKALSDQRISPKQRLAFVGVTLMILAVAVASLLSVAGAGSPANSSRHGVDESPVSSGAPQANLSPYESRSVSVGRFDQLRVSGPFKVGVLVNEQSGQIRLQGPAALLADAIVKAEGGILTIRYREGATWSWNPGSGVNVFVSTPALTAAKVEGAAEVEIGGVSGDHFIAQLDGAGSLGLRLLDVRHIQLATAGSGGITAEGRARNATYVVGGAGPIDAKRLEVENASIAVGGSGSAYADVAKAANVSVNGSGRVEVVGGATCARQPPNSRQIICR</sequence>
<evidence type="ECO:0000256" key="4">
    <source>
        <dbReference type="SAM" id="MobiDB-lite"/>
    </source>
</evidence>
<reference evidence="7" key="1">
    <citation type="submission" date="2020-02" db="EMBL/GenBank/DDBJ databases">
        <authorList>
            <person name="Meier V. D."/>
        </authorList>
    </citation>
    <scope>NUCLEOTIDE SEQUENCE</scope>
    <source>
        <strain evidence="7">AVDCRST_MAG31</strain>
    </source>
</reference>
<keyword evidence="5" id="KW-1133">Transmembrane helix</keyword>
<dbReference type="PROSITE" id="PS50043">
    <property type="entry name" value="HTH_LUXR_2"/>
    <property type="match status" value="1"/>
</dbReference>
<organism evidence="7">
    <name type="scientific">uncultured Sphingomonas sp</name>
    <dbReference type="NCBI Taxonomy" id="158754"/>
    <lineage>
        <taxon>Bacteria</taxon>
        <taxon>Pseudomonadati</taxon>
        <taxon>Pseudomonadota</taxon>
        <taxon>Alphaproteobacteria</taxon>
        <taxon>Sphingomonadales</taxon>
        <taxon>Sphingomonadaceae</taxon>
        <taxon>Sphingomonas</taxon>
        <taxon>environmental samples</taxon>
    </lineage>
</organism>
<keyword evidence="2" id="KW-0238">DNA-binding</keyword>
<evidence type="ECO:0000259" key="6">
    <source>
        <dbReference type="PROSITE" id="PS50043"/>
    </source>
</evidence>
<dbReference type="EMBL" id="CADCWA010000010">
    <property type="protein sequence ID" value="CAA9497046.1"/>
    <property type="molecule type" value="Genomic_DNA"/>
</dbReference>
<accession>A0A6J4SFG9</accession>
<evidence type="ECO:0000256" key="2">
    <source>
        <dbReference type="ARBA" id="ARBA00023125"/>
    </source>
</evidence>
<dbReference type="SMART" id="SM00421">
    <property type="entry name" value="HTH_LUXR"/>
    <property type="match status" value="1"/>
</dbReference>
<evidence type="ECO:0000313" key="7">
    <source>
        <dbReference type="EMBL" id="CAA9497046.1"/>
    </source>
</evidence>
<dbReference type="Pfam" id="PF00196">
    <property type="entry name" value="GerE"/>
    <property type="match status" value="1"/>
</dbReference>
<feature type="region of interest" description="Disordered" evidence="4">
    <location>
        <begin position="126"/>
        <end position="152"/>
    </location>
</feature>
<feature type="region of interest" description="Disordered" evidence="4">
    <location>
        <begin position="69"/>
        <end position="91"/>
    </location>
</feature>
<dbReference type="Gene3D" id="1.10.10.10">
    <property type="entry name" value="Winged helix-like DNA-binding domain superfamily/Winged helix DNA-binding domain"/>
    <property type="match status" value="1"/>
</dbReference>
<dbReference type="PANTHER" id="PTHR44688">
    <property type="entry name" value="DNA-BINDING TRANSCRIPTIONAL ACTIVATOR DEVR_DOSR"/>
    <property type="match status" value="1"/>
</dbReference>
<feature type="compositionally biased region" description="Polar residues" evidence="4">
    <location>
        <begin position="139"/>
        <end position="152"/>
    </location>
</feature>
<keyword evidence="5" id="KW-0472">Membrane</keyword>
<dbReference type="CDD" id="cd06170">
    <property type="entry name" value="LuxR_C_like"/>
    <property type="match status" value="1"/>
</dbReference>
<feature type="transmembrane region" description="Helical" evidence="5">
    <location>
        <begin position="101"/>
        <end position="122"/>
    </location>
</feature>
<gene>
    <name evidence="7" type="ORF">AVDCRST_MAG31-135</name>
</gene>
<evidence type="ECO:0000256" key="5">
    <source>
        <dbReference type="SAM" id="Phobius"/>
    </source>
</evidence>
<evidence type="ECO:0000256" key="3">
    <source>
        <dbReference type="ARBA" id="ARBA00023163"/>
    </source>
</evidence>
<dbReference type="InterPro" id="IPR036388">
    <property type="entry name" value="WH-like_DNA-bd_sf"/>
</dbReference>
<dbReference type="InterPro" id="IPR000792">
    <property type="entry name" value="Tscrpt_reg_LuxR_C"/>
</dbReference>
<keyword evidence="1" id="KW-0805">Transcription regulation</keyword>
<dbReference type="AlphaFoldDB" id="A0A6J4SFG9"/>
<dbReference type="PRINTS" id="PR00038">
    <property type="entry name" value="HTHLUXR"/>
</dbReference>
<dbReference type="InterPro" id="IPR016032">
    <property type="entry name" value="Sig_transdc_resp-reg_C-effctor"/>
</dbReference>
<feature type="domain" description="HTH luxR-type" evidence="6">
    <location>
        <begin position="3"/>
        <end position="68"/>
    </location>
</feature>
<keyword evidence="3" id="KW-0804">Transcription</keyword>
<evidence type="ECO:0000256" key="1">
    <source>
        <dbReference type="ARBA" id="ARBA00023015"/>
    </source>
</evidence>
<dbReference type="Pfam" id="PF10988">
    <property type="entry name" value="DUF2807"/>
    <property type="match status" value="1"/>
</dbReference>
<protein>
    <recommendedName>
        <fullName evidence="6">HTH luxR-type domain-containing protein</fullName>
    </recommendedName>
</protein>